<evidence type="ECO:0000313" key="2">
    <source>
        <dbReference type="Proteomes" id="UP000325212"/>
    </source>
</evidence>
<keyword evidence="2" id="KW-1185">Reference proteome</keyword>
<accession>A0AAV3W4T6</accession>
<comment type="caution">
    <text evidence="1">The sequence shown here is derived from an EMBL/GenBank/DDBJ whole genome shotgun (WGS) entry which is preliminary data.</text>
</comment>
<dbReference type="AlphaFoldDB" id="A0AAV3W4T6"/>
<reference evidence="1 2" key="1">
    <citation type="submission" date="2019-06" db="EMBL/GenBank/DDBJ databases">
        <title>Draft genome sequence of Clostridium diolis DSM 15410.</title>
        <authorList>
            <person name="Kobayashi H."/>
            <person name="Tanizawa Y."/>
            <person name="Tohno M."/>
        </authorList>
    </citation>
    <scope>NUCLEOTIDE SEQUENCE [LARGE SCALE GENOMIC DNA]</scope>
    <source>
        <strain evidence="1 2">DSM 15410</strain>
    </source>
</reference>
<sequence length="55" mass="6355">MKTLRVCKKRVVIKERQGSNDFEKLGIEKYYGGKKSSSIIYGVIEKTTNLDMKDK</sequence>
<protein>
    <submittedName>
        <fullName evidence="1">Uncharacterized protein</fullName>
    </submittedName>
</protein>
<proteinExistence type="predicted"/>
<organism evidence="1 2">
    <name type="scientific">Clostridium diolis</name>
    <dbReference type="NCBI Taxonomy" id="223919"/>
    <lineage>
        <taxon>Bacteria</taxon>
        <taxon>Bacillati</taxon>
        <taxon>Bacillota</taxon>
        <taxon>Clostridia</taxon>
        <taxon>Eubacteriales</taxon>
        <taxon>Clostridiaceae</taxon>
        <taxon>Clostridium</taxon>
    </lineage>
</organism>
<name>A0AAV3W4T6_9CLOT</name>
<dbReference type="Proteomes" id="UP000325212">
    <property type="component" value="Unassembled WGS sequence"/>
</dbReference>
<dbReference type="EMBL" id="BJLA01000010">
    <property type="protein sequence ID" value="GEA32096.1"/>
    <property type="molecule type" value="Genomic_DNA"/>
</dbReference>
<gene>
    <name evidence="1" type="ORF">CDIOL_30190</name>
</gene>
<evidence type="ECO:0000313" key="1">
    <source>
        <dbReference type="EMBL" id="GEA32096.1"/>
    </source>
</evidence>